<protein>
    <submittedName>
        <fullName evidence="1">Uncharacterized protein</fullName>
    </submittedName>
</protein>
<accession>A0ABP9WYH2</accession>
<evidence type="ECO:0000313" key="1">
    <source>
        <dbReference type="EMBL" id="GAA5527638.1"/>
    </source>
</evidence>
<gene>
    <name evidence="1" type="ORF">Hgul01_01426</name>
</gene>
<keyword evidence="2" id="KW-1185">Reference proteome</keyword>
<evidence type="ECO:0000313" key="2">
    <source>
        <dbReference type="Proteomes" id="UP001428290"/>
    </source>
</evidence>
<dbReference type="Proteomes" id="UP001428290">
    <property type="component" value="Unassembled WGS sequence"/>
</dbReference>
<dbReference type="RefSeq" id="WP_345721262.1">
    <property type="nucleotide sequence ID" value="NZ_BAABRU010000004.1"/>
</dbReference>
<name>A0ABP9WYH2_9CHLR</name>
<comment type="caution">
    <text evidence="1">The sequence shown here is derived from an EMBL/GenBank/DDBJ whole genome shotgun (WGS) entry which is preliminary data.</text>
</comment>
<organism evidence="1 2">
    <name type="scientific">Herpetosiphon gulosus</name>
    <dbReference type="NCBI Taxonomy" id="1973496"/>
    <lineage>
        <taxon>Bacteria</taxon>
        <taxon>Bacillati</taxon>
        <taxon>Chloroflexota</taxon>
        <taxon>Chloroflexia</taxon>
        <taxon>Herpetosiphonales</taxon>
        <taxon>Herpetosiphonaceae</taxon>
        <taxon>Herpetosiphon</taxon>
    </lineage>
</organism>
<sequence>MTTTVSASLLSTLVQLLLAVLVPLALAVAARIGRRIARALEDKATALLSREERDTLYSAIKVGLRVAQSYGITPDGVRHQIEAKGVEAASRYLNELGLRFDPKFLVDLLHAEYQKHFGAPTS</sequence>
<reference evidence="1 2" key="1">
    <citation type="submission" date="2024-02" db="EMBL/GenBank/DDBJ databases">
        <title>Herpetosiphon gulosus NBRC 112829.</title>
        <authorList>
            <person name="Ichikawa N."/>
            <person name="Katano-Makiyama Y."/>
            <person name="Hidaka K."/>
        </authorList>
    </citation>
    <scope>NUCLEOTIDE SEQUENCE [LARGE SCALE GENOMIC DNA]</scope>
    <source>
        <strain evidence="1 2">NBRC 112829</strain>
    </source>
</reference>
<dbReference type="EMBL" id="BAABRU010000004">
    <property type="protein sequence ID" value="GAA5527638.1"/>
    <property type="molecule type" value="Genomic_DNA"/>
</dbReference>
<proteinExistence type="predicted"/>